<feature type="chain" id="PRO_5026965925" evidence="1">
    <location>
        <begin position="31"/>
        <end position="69"/>
    </location>
</feature>
<comment type="caution">
    <text evidence="2">The sequence shown here is derived from an EMBL/GenBank/DDBJ whole genome shotgun (WGS) entry which is preliminary data.</text>
</comment>
<evidence type="ECO:0000313" key="2">
    <source>
        <dbReference type="EMBL" id="NGN91848.1"/>
    </source>
</evidence>
<keyword evidence="3" id="KW-1185">Reference proteome</keyword>
<proteinExistence type="predicted"/>
<dbReference type="AlphaFoldDB" id="A0A6M1R2C2"/>
<reference evidence="2 3" key="1">
    <citation type="submission" date="2020-02" db="EMBL/GenBank/DDBJ databases">
        <title>Whole-genome analyses of novel actinobacteria.</title>
        <authorList>
            <person name="Sahin N."/>
        </authorList>
    </citation>
    <scope>NUCLEOTIDE SEQUENCE [LARGE SCALE GENOMIC DNA]</scope>
    <source>
        <strain evidence="2 3">KC13</strain>
    </source>
</reference>
<protein>
    <submittedName>
        <fullName evidence="2">Uncharacterized protein</fullName>
    </submittedName>
</protein>
<feature type="signal peptide" evidence="1">
    <location>
        <begin position="1"/>
        <end position="30"/>
    </location>
</feature>
<dbReference type="RefSeq" id="WP_165109599.1">
    <property type="nucleotide sequence ID" value="NZ_JAALAA010000002.1"/>
</dbReference>
<dbReference type="EMBL" id="JAALAA010000002">
    <property type="protein sequence ID" value="NGN91848.1"/>
    <property type="molecule type" value="Genomic_DNA"/>
</dbReference>
<organism evidence="2 3">
    <name type="scientific">Nocardioides turkmenicus</name>
    <dbReference type="NCBI Taxonomy" id="2711220"/>
    <lineage>
        <taxon>Bacteria</taxon>
        <taxon>Bacillati</taxon>
        <taxon>Actinomycetota</taxon>
        <taxon>Actinomycetes</taxon>
        <taxon>Propionibacteriales</taxon>
        <taxon>Nocardioidaceae</taxon>
        <taxon>Nocardioides</taxon>
    </lineage>
</organism>
<keyword evidence="1" id="KW-0732">Signal</keyword>
<accession>A0A6M1R2C2</accession>
<name>A0A6M1R2C2_9ACTN</name>
<sequence>MKFVRTAAALALASAATVAVTLFPAGPAQADITWGFGGEPKQAVKSLDITWGLTDASASNFQSKDITWG</sequence>
<evidence type="ECO:0000256" key="1">
    <source>
        <dbReference type="SAM" id="SignalP"/>
    </source>
</evidence>
<dbReference type="Proteomes" id="UP000483261">
    <property type="component" value="Unassembled WGS sequence"/>
</dbReference>
<evidence type="ECO:0000313" key="3">
    <source>
        <dbReference type="Proteomes" id="UP000483261"/>
    </source>
</evidence>
<gene>
    <name evidence="2" type="ORF">G5C66_03730</name>
</gene>